<proteinExistence type="predicted"/>
<dbReference type="GO" id="GO:0007165">
    <property type="term" value="P:signal transduction"/>
    <property type="evidence" value="ECO:0007669"/>
    <property type="project" value="InterPro"/>
</dbReference>
<organism evidence="2 3">
    <name type="scientific">Thauera terpenica 58Eu</name>
    <dbReference type="NCBI Taxonomy" id="1348657"/>
    <lineage>
        <taxon>Bacteria</taxon>
        <taxon>Pseudomonadati</taxon>
        <taxon>Pseudomonadota</taxon>
        <taxon>Betaproteobacteria</taxon>
        <taxon>Rhodocyclales</taxon>
        <taxon>Zoogloeaceae</taxon>
        <taxon>Thauera</taxon>
    </lineage>
</organism>
<dbReference type="AlphaFoldDB" id="T0AWA0"/>
<dbReference type="RefSeq" id="WP_021247872.1">
    <property type="nucleotide sequence ID" value="NZ_ATJV01000002.1"/>
</dbReference>
<comment type="caution">
    <text evidence="2">The sequence shown here is derived from an EMBL/GenBank/DDBJ whole genome shotgun (WGS) entry which is preliminary data.</text>
</comment>
<dbReference type="Pfam" id="PF13676">
    <property type="entry name" value="TIR_2"/>
    <property type="match status" value="1"/>
</dbReference>
<dbReference type="eggNOG" id="ENOG5032TKD">
    <property type="taxonomic scope" value="Bacteria"/>
</dbReference>
<dbReference type="STRING" id="1348657.M622_09460"/>
<evidence type="ECO:0000313" key="2">
    <source>
        <dbReference type="EMBL" id="EPZ17164.1"/>
    </source>
</evidence>
<feature type="domain" description="TIR" evidence="1">
    <location>
        <begin position="8"/>
        <end position="118"/>
    </location>
</feature>
<gene>
    <name evidence="2" type="ORF">M622_09460</name>
</gene>
<protein>
    <recommendedName>
        <fullName evidence="1">TIR domain-containing protein</fullName>
    </recommendedName>
</protein>
<name>T0AWA0_9RHOO</name>
<dbReference type="Gene3D" id="3.40.50.450">
    <property type="match status" value="1"/>
</dbReference>
<keyword evidence="3" id="KW-1185">Reference proteome</keyword>
<evidence type="ECO:0000259" key="1">
    <source>
        <dbReference type="Pfam" id="PF13676"/>
    </source>
</evidence>
<dbReference type="EMBL" id="ATJV01000002">
    <property type="protein sequence ID" value="EPZ17164.1"/>
    <property type="molecule type" value="Genomic_DNA"/>
</dbReference>
<reference evidence="2 3" key="1">
    <citation type="submission" date="2013-06" db="EMBL/GenBank/DDBJ databases">
        <title>Draft genome sequence of Thauera terpenica.</title>
        <authorList>
            <person name="Liu B."/>
            <person name="Frostegard A.H."/>
            <person name="Shapleigh J.P."/>
        </authorList>
    </citation>
    <scope>NUCLEOTIDE SEQUENCE [LARGE SCALE GENOMIC DNA]</scope>
    <source>
        <strain evidence="2 3">58Eu</strain>
    </source>
</reference>
<sequence>MPQDKMTIFLSWSGKSSQAAAQAIGHAIDSVFNDAQPWISSKDIQLGQEWFTELRSALESTRLAIVCLTQRNAASPWVMFEAGAVAGKLPGLKLVAVQLEGDVTDLVDPMARFNSTRFDREGMQRLFESINLSLGSPMKPLGLKGSFDAVWPELEAAVKAAVRSDPSYDVFLSVPMAAFETDVQYKAFRADAMKVVSALRDSCDLRVYCALENIASMDDFDSYGASAKTDLKALHDSTNFVLIYPQRLVSSALFEAGYALARGMPCRFMVHKASDLPFLMRKLPEVFTHVSISDADEWTTYDELARLLVKDATHLFGTRHRARMEK</sequence>
<accession>T0AWA0</accession>
<dbReference type="PATRIC" id="fig|1348657.5.peg.419"/>
<dbReference type="InterPro" id="IPR000157">
    <property type="entry name" value="TIR_dom"/>
</dbReference>
<dbReference type="SUPFAM" id="SSF52200">
    <property type="entry name" value="Toll/Interleukin receptor TIR domain"/>
    <property type="match status" value="1"/>
</dbReference>
<dbReference type="Proteomes" id="UP000015455">
    <property type="component" value="Unassembled WGS sequence"/>
</dbReference>
<evidence type="ECO:0000313" key="3">
    <source>
        <dbReference type="Proteomes" id="UP000015455"/>
    </source>
</evidence>
<dbReference type="OrthoDB" id="122965at2"/>
<dbReference type="InterPro" id="IPR035897">
    <property type="entry name" value="Toll_tir_struct_dom_sf"/>
</dbReference>
<dbReference type="Gene3D" id="3.40.50.10140">
    <property type="entry name" value="Toll/interleukin-1 receptor homology (TIR) domain"/>
    <property type="match status" value="1"/>
</dbReference>